<dbReference type="Pfam" id="PF07729">
    <property type="entry name" value="FCD"/>
    <property type="match status" value="1"/>
</dbReference>
<keyword evidence="1" id="KW-0805">Transcription regulation</keyword>
<dbReference type="SUPFAM" id="SSF46785">
    <property type="entry name" value="Winged helix' DNA-binding domain"/>
    <property type="match status" value="1"/>
</dbReference>
<evidence type="ECO:0000256" key="1">
    <source>
        <dbReference type="ARBA" id="ARBA00023015"/>
    </source>
</evidence>
<keyword evidence="3" id="KW-0804">Transcription</keyword>
<name>A0A963Z1X7_9PROT</name>
<dbReference type="InterPro" id="IPR008920">
    <property type="entry name" value="TF_FadR/GntR_C"/>
</dbReference>
<dbReference type="AlphaFoldDB" id="A0A963Z1X7"/>
<dbReference type="Gene3D" id="1.20.120.530">
    <property type="entry name" value="GntR ligand-binding domain-like"/>
    <property type="match status" value="1"/>
</dbReference>
<dbReference type="SUPFAM" id="SSF48008">
    <property type="entry name" value="GntR ligand-binding domain-like"/>
    <property type="match status" value="1"/>
</dbReference>
<dbReference type="SMART" id="SM00895">
    <property type="entry name" value="FCD"/>
    <property type="match status" value="1"/>
</dbReference>
<feature type="domain" description="HTH gntR-type" evidence="4">
    <location>
        <begin position="10"/>
        <end position="77"/>
    </location>
</feature>
<evidence type="ECO:0000313" key="6">
    <source>
        <dbReference type="Proteomes" id="UP000721844"/>
    </source>
</evidence>
<dbReference type="InterPro" id="IPR011711">
    <property type="entry name" value="GntR_C"/>
</dbReference>
<dbReference type="PROSITE" id="PS50949">
    <property type="entry name" value="HTH_GNTR"/>
    <property type="match status" value="1"/>
</dbReference>
<comment type="caution">
    <text evidence="5">The sequence shown here is derived from an EMBL/GenBank/DDBJ whole genome shotgun (WGS) entry which is preliminary data.</text>
</comment>
<accession>A0A963Z1X7</accession>
<evidence type="ECO:0000313" key="5">
    <source>
        <dbReference type="EMBL" id="MCB8881275.1"/>
    </source>
</evidence>
<dbReference type="Pfam" id="PF00392">
    <property type="entry name" value="GntR"/>
    <property type="match status" value="1"/>
</dbReference>
<dbReference type="InterPro" id="IPR036388">
    <property type="entry name" value="WH-like_DNA-bd_sf"/>
</dbReference>
<dbReference type="InterPro" id="IPR036390">
    <property type="entry name" value="WH_DNA-bd_sf"/>
</dbReference>
<evidence type="ECO:0000256" key="3">
    <source>
        <dbReference type="ARBA" id="ARBA00023163"/>
    </source>
</evidence>
<dbReference type="PANTHER" id="PTHR43537:SF39">
    <property type="entry name" value="HTH-TYPE TRANSCRIPTIONAL REGULATOR MCBR"/>
    <property type="match status" value="1"/>
</dbReference>
<dbReference type="EMBL" id="JAESVA010000004">
    <property type="protein sequence ID" value="MCB8881275.1"/>
    <property type="molecule type" value="Genomic_DNA"/>
</dbReference>
<organism evidence="5 6">
    <name type="scientific">Acidisoma cellulosilyticum</name>
    <dbReference type="NCBI Taxonomy" id="2802395"/>
    <lineage>
        <taxon>Bacteria</taxon>
        <taxon>Pseudomonadati</taxon>
        <taxon>Pseudomonadota</taxon>
        <taxon>Alphaproteobacteria</taxon>
        <taxon>Acetobacterales</taxon>
        <taxon>Acidocellaceae</taxon>
        <taxon>Acidisoma</taxon>
    </lineage>
</organism>
<dbReference type="PANTHER" id="PTHR43537">
    <property type="entry name" value="TRANSCRIPTIONAL REGULATOR, GNTR FAMILY"/>
    <property type="match status" value="1"/>
</dbReference>
<dbReference type="InterPro" id="IPR000524">
    <property type="entry name" value="Tscrpt_reg_HTH_GntR"/>
</dbReference>
<gene>
    <name evidence="5" type="ORF">ACELLULO517_13590</name>
</gene>
<protein>
    <submittedName>
        <fullName evidence="5">GntR family transcriptional regulator</fullName>
    </submittedName>
</protein>
<dbReference type="GO" id="GO:0003700">
    <property type="term" value="F:DNA-binding transcription factor activity"/>
    <property type="evidence" value="ECO:0007669"/>
    <property type="project" value="InterPro"/>
</dbReference>
<dbReference type="GO" id="GO:0003677">
    <property type="term" value="F:DNA binding"/>
    <property type="evidence" value="ECO:0007669"/>
    <property type="project" value="UniProtKB-KW"/>
</dbReference>
<keyword evidence="6" id="KW-1185">Reference proteome</keyword>
<evidence type="ECO:0000259" key="4">
    <source>
        <dbReference type="PROSITE" id="PS50949"/>
    </source>
</evidence>
<dbReference type="Proteomes" id="UP000721844">
    <property type="component" value="Unassembled WGS sequence"/>
</dbReference>
<dbReference type="SMART" id="SM00345">
    <property type="entry name" value="HTH_GNTR"/>
    <property type="match status" value="1"/>
</dbReference>
<reference evidence="5 6" key="1">
    <citation type="journal article" date="2021" name="Microorganisms">
        <title>Acidisoma silvae sp. nov. and Acidisomacellulosilytica sp. nov., Two Acidophilic Bacteria Isolated from Decaying Wood, Hydrolyzing Cellulose and Producing Poly-3-hydroxybutyrate.</title>
        <authorList>
            <person name="Mieszkin S."/>
            <person name="Pouder E."/>
            <person name="Uroz S."/>
            <person name="Simon-Colin C."/>
            <person name="Alain K."/>
        </authorList>
    </citation>
    <scope>NUCLEOTIDE SEQUENCE [LARGE SCALE GENOMIC DNA]</scope>
    <source>
        <strain evidence="5 6">HW T5.17</strain>
    </source>
</reference>
<keyword evidence="2" id="KW-0238">DNA-binding</keyword>
<proteinExistence type="predicted"/>
<sequence length="239" mass="26886">MAMSDETFSESLGEDIYRQLSDRLVQGVLRPGERLKIRDIAIEMGTSVTPVRDALLRLVQDRALYLRSPRDIRVRTVGMDEYLEVREIRVELEGRAAAAAAERATEADLKRLDKLVRENARALRAGNKRLTTELNQRFHFEIVRIAQMPVHAEILRRLWLSLGPWISENYAMASPLMIDFHYAAVEAIRRREPAAARQALRDDIVIGGGAIMKNYLGQTEGAAGFPDPGMSIALSTTTK</sequence>
<evidence type="ECO:0000256" key="2">
    <source>
        <dbReference type="ARBA" id="ARBA00023125"/>
    </source>
</evidence>
<dbReference type="Gene3D" id="1.10.10.10">
    <property type="entry name" value="Winged helix-like DNA-binding domain superfamily/Winged helix DNA-binding domain"/>
    <property type="match status" value="1"/>
</dbReference>